<sequence>MQAVKALYKEGNIEFRANSKEEFMALGLGSFFDTDEDNNVDWEAMFVGATLLEKTQEYFHRETVLL</sequence>
<name>Q3ASU1_CHLCH</name>
<dbReference type="AlphaFoldDB" id="Q3ASU1"/>
<dbReference type="KEGG" id="cch:Cag_0661"/>
<dbReference type="HOGENOM" id="CLU_2823249_0_0_10"/>
<dbReference type="EMBL" id="CP000108">
    <property type="protein sequence ID" value="ABB27934.1"/>
    <property type="molecule type" value="Genomic_DNA"/>
</dbReference>
<evidence type="ECO:0000313" key="1">
    <source>
        <dbReference type="EMBL" id="ABB27934.1"/>
    </source>
</evidence>
<proteinExistence type="predicted"/>
<gene>
    <name evidence="1" type="ordered locus">Cag_0661</name>
</gene>
<reference evidence="1" key="1">
    <citation type="submission" date="2005-08" db="EMBL/GenBank/DDBJ databases">
        <title>Complete sequence of Chlorobium chlorochromatii CaD3.</title>
        <authorList>
            <person name="Copeland A."/>
            <person name="Lucas S."/>
            <person name="Lapidus A."/>
            <person name="Barry K."/>
            <person name="Detter J.C."/>
            <person name="Glavina T."/>
            <person name="Hammon N."/>
            <person name="Israni S."/>
            <person name="Pitluck S."/>
            <person name="Bryant D."/>
            <person name="Schmutz J."/>
            <person name="Larimer F."/>
            <person name="Land M."/>
            <person name="Kyrpides N."/>
            <person name="Ivanova N."/>
            <person name="Richardson P."/>
        </authorList>
    </citation>
    <scope>NUCLEOTIDE SEQUENCE [LARGE SCALE GENOMIC DNA]</scope>
    <source>
        <strain evidence="1">CaD3</strain>
    </source>
</reference>
<accession>Q3ASU1</accession>
<organism evidence="1">
    <name type="scientific">Chlorobium chlorochromatii (strain CaD3)</name>
    <dbReference type="NCBI Taxonomy" id="340177"/>
    <lineage>
        <taxon>Bacteria</taxon>
        <taxon>Pseudomonadati</taxon>
        <taxon>Chlorobiota</taxon>
        <taxon>Chlorobiia</taxon>
        <taxon>Chlorobiales</taxon>
        <taxon>Chlorobiaceae</taxon>
        <taxon>Chlorobium/Pelodictyon group</taxon>
        <taxon>Chlorobium</taxon>
    </lineage>
</organism>
<dbReference type="OrthoDB" id="5775264at2"/>
<protein>
    <submittedName>
        <fullName evidence="1">Uncharacterized protein</fullName>
    </submittedName>
</protein>
<dbReference type="STRING" id="340177.Cag_0661"/>